<dbReference type="eggNOG" id="KOG0398">
    <property type="taxonomic scope" value="Eukaryota"/>
</dbReference>
<dbReference type="InterPro" id="IPR002132">
    <property type="entry name" value="Ribosomal_uL5"/>
</dbReference>
<name>D8PZ72_SCHCM</name>
<dbReference type="SUPFAM" id="SSF55282">
    <property type="entry name" value="RL5-like"/>
    <property type="match status" value="1"/>
</dbReference>
<dbReference type="InParanoid" id="D8PZ72"/>
<evidence type="ECO:0000256" key="3">
    <source>
        <dbReference type="ARBA" id="ARBA00023274"/>
    </source>
</evidence>
<dbReference type="GO" id="GO:0003735">
    <property type="term" value="F:structural constituent of ribosome"/>
    <property type="evidence" value="ECO:0007669"/>
    <property type="project" value="InterPro"/>
</dbReference>
<dbReference type="RefSeq" id="XP_003034289.1">
    <property type="nucleotide sequence ID" value="XM_003034243.1"/>
</dbReference>
<organism evidence="6">
    <name type="scientific">Schizophyllum commune (strain H4-8 / FGSC 9210)</name>
    <name type="common">Split gill fungus</name>
    <dbReference type="NCBI Taxonomy" id="578458"/>
    <lineage>
        <taxon>Eukaryota</taxon>
        <taxon>Fungi</taxon>
        <taxon>Dikarya</taxon>
        <taxon>Basidiomycota</taxon>
        <taxon>Agaricomycotina</taxon>
        <taxon>Agaricomycetes</taxon>
        <taxon>Agaricomycetidae</taxon>
        <taxon>Agaricales</taxon>
        <taxon>Schizophyllaceae</taxon>
        <taxon>Schizophyllum</taxon>
    </lineage>
</organism>
<dbReference type="Proteomes" id="UP000007431">
    <property type="component" value="Unassembled WGS sequence"/>
</dbReference>
<dbReference type="STRING" id="578458.D8PZ72"/>
<evidence type="ECO:0000256" key="2">
    <source>
        <dbReference type="ARBA" id="ARBA00022980"/>
    </source>
</evidence>
<evidence type="ECO:0000313" key="6">
    <source>
        <dbReference type="Proteomes" id="UP000007431"/>
    </source>
</evidence>
<dbReference type="InterPro" id="IPR022803">
    <property type="entry name" value="Ribosomal_uL5_dom_sf"/>
</dbReference>
<accession>D8PZ72</accession>
<dbReference type="Gene3D" id="3.30.1440.10">
    <property type="match status" value="1"/>
</dbReference>
<dbReference type="KEGG" id="scm:SCHCO_02614362"/>
<dbReference type="GeneID" id="9586280"/>
<evidence type="ECO:0000256" key="1">
    <source>
        <dbReference type="ARBA" id="ARBA00008553"/>
    </source>
</evidence>
<keyword evidence="2" id="KW-0689">Ribosomal protein</keyword>
<keyword evidence="3" id="KW-0687">Ribonucleoprotein</keyword>
<evidence type="ECO:0000313" key="5">
    <source>
        <dbReference type="EMBL" id="EFI99386.1"/>
    </source>
</evidence>
<dbReference type="VEuPathDB" id="FungiDB:SCHCODRAFT_02614362"/>
<dbReference type="OrthoDB" id="539541at2759"/>
<evidence type="ECO:0000259" key="4">
    <source>
        <dbReference type="Pfam" id="PF00673"/>
    </source>
</evidence>
<dbReference type="GO" id="GO:1990904">
    <property type="term" value="C:ribonucleoprotein complex"/>
    <property type="evidence" value="ECO:0007669"/>
    <property type="project" value="UniProtKB-KW"/>
</dbReference>
<dbReference type="GO" id="GO:0006412">
    <property type="term" value="P:translation"/>
    <property type="evidence" value="ECO:0007669"/>
    <property type="project" value="InterPro"/>
</dbReference>
<dbReference type="PANTHER" id="PTHR11994">
    <property type="entry name" value="60S RIBOSOMAL PROTEIN L11-RELATED"/>
    <property type="match status" value="1"/>
</dbReference>
<dbReference type="InterPro" id="IPR031309">
    <property type="entry name" value="Ribosomal_uL5_C"/>
</dbReference>
<dbReference type="AlphaFoldDB" id="D8PZ72"/>
<feature type="domain" description="Large ribosomal subunit protein uL5 C-terminal" evidence="4">
    <location>
        <begin position="204"/>
        <end position="312"/>
    </location>
</feature>
<reference evidence="5 6" key="1">
    <citation type="journal article" date="2010" name="Nat. Biotechnol.">
        <title>Genome sequence of the model mushroom Schizophyllum commune.</title>
        <authorList>
            <person name="Ohm R.A."/>
            <person name="de Jong J.F."/>
            <person name="Lugones L.G."/>
            <person name="Aerts A."/>
            <person name="Kothe E."/>
            <person name="Stajich J.E."/>
            <person name="de Vries R.P."/>
            <person name="Record E."/>
            <person name="Levasseur A."/>
            <person name="Baker S.E."/>
            <person name="Bartholomew K.A."/>
            <person name="Coutinho P.M."/>
            <person name="Erdmann S."/>
            <person name="Fowler T.J."/>
            <person name="Gathman A.C."/>
            <person name="Lombard V."/>
            <person name="Henrissat B."/>
            <person name="Knabe N."/>
            <person name="Kuees U."/>
            <person name="Lilly W.W."/>
            <person name="Lindquist E."/>
            <person name="Lucas S."/>
            <person name="Magnuson J.K."/>
            <person name="Piumi F."/>
            <person name="Raudaskoski M."/>
            <person name="Salamov A."/>
            <person name="Schmutz J."/>
            <person name="Schwarze F.W.M.R."/>
            <person name="vanKuyk P.A."/>
            <person name="Horton J.S."/>
            <person name="Grigoriev I.V."/>
            <person name="Woesten H.A.B."/>
        </authorList>
    </citation>
    <scope>NUCLEOTIDE SEQUENCE [LARGE SCALE GENOMIC DNA]</scope>
    <source>
        <strain evidence="6">H4-8 / FGSC 9210</strain>
    </source>
</reference>
<protein>
    <recommendedName>
        <fullName evidence="4">Large ribosomal subunit protein uL5 C-terminal domain-containing protein</fullName>
    </recommendedName>
</protein>
<dbReference type="Pfam" id="PF00673">
    <property type="entry name" value="Ribosomal_L5_C"/>
    <property type="match status" value="1"/>
</dbReference>
<dbReference type="HOGENOM" id="CLU_061015_1_1_1"/>
<dbReference type="OMA" id="HITIHTT"/>
<comment type="similarity">
    <text evidence="1">Belongs to the universal ribosomal protein uL5 family.</text>
</comment>
<proteinExistence type="inferred from homology"/>
<dbReference type="GO" id="GO:0005840">
    <property type="term" value="C:ribosome"/>
    <property type="evidence" value="ECO:0007669"/>
    <property type="project" value="UniProtKB-KW"/>
</dbReference>
<gene>
    <name evidence="5" type="ORF">SCHCODRAFT_66473</name>
</gene>
<sequence length="315" mass="35541">MPRLPVLRSVPVATKAASKPRWRSNAPSVTRIAFGSMPEQKIRIRRHPRTRLPIPHVKQLLVREWHQDRMLDHYHTTLQEDLMYMSYFHEHLPRPPPRAIRLRFDPDDPYVKHRANPPIGGTTHQFKKPMPPSSPENVVRLEKISLQIFNKESITNRSNLLGPIMALRALSGETERGGGYRTSEGVQVIRGKKSVGGWIRKGIPCGARVDIRGAEMYSFLSTLTEFVLPRMREFGGIKLPTASSSPYTPSMTSGSVSFGLPPEAFGYFPQIEVNQDAYPKSYGMHIHFVTNAQGVGAQNLARALMSGLQIPFSRR</sequence>
<dbReference type="FunCoup" id="D8PZ72">
    <property type="interactions" value="203"/>
</dbReference>
<keyword evidence="6" id="KW-1185">Reference proteome</keyword>
<dbReference type="EMBL" id="GL377304">
    <property type="protein sequence ID" value="EFI99386.1"/>
    <property type="molecule type" value="Genomic_DNA"/>
</dbReference>